<dbReference type="PANTHER" id="PTHR45523">
    <property type="entry name" value="TETRATRICOPEPTIDE REPEAT (TPR)-CONTAINING PROTEIN-RELATED"/>
    <property type="match status" value="1"/>
</dbReference>
<dbReference type="SMART" id="SM00233">
    <property type="entry name" value="PH"/>
    <property type="match status" value="1"/>
</dbReference>
<feature type="region of interest" description="Disordered" evidence="2">
    <location>
        <begin position="1185"/>
        <end position="1227"/>
    </location>
</feature>
<dbReference type="PROSITE" id="PS50003">
    <property type="entry name" value="PH_DOMAIN"/>
    <property type="match status" value="1"/>
</dbReference>
<evidence type="ECO:0000259" key="3">
    <source>
        <dbReference type="PROSITE" id="PS50003"/>
    </source>
</evidence>
<evidence type="ECO:0000256" key="2">
    <source>
        <dbReference type="SAM" id="MobiDB-lite"/>
    </source>
</evidence>
<feature type="domain" description="PH" evidence="3">
    <location>
        <begin position="798"/>
        <end position="910"/>
    </location>
</feature>
<keyword evidence="5" id="KW-1185">Reference proteome</keyword>
<evidence type="ECO:0000313" key="5">
    <source>
        <dbReference type="Proteomes" id="UP000250235"/>
    </source>
</evidence>
<gene>
    <name evidence="4" type="ORF">F511_10097</name>
</gene>
<dbReference type="InterPro" id="IPR026854">
    <property type="entry name" value="VPS13_N"/>
</dbReference>
<dbReference type="InterPro" id="IPR011993">
    <property type="entry name" value="PH-like_dom_sf"/>
</dbReference>
<protein>
    <recommendedName>
        <fullName evidence="3">PH domain-containing protein</fullName>
    </recommendedName>
</protein>
<dbReference type="Proteomes" id="UP000250235">
    <property type="component" value="Unassembled WGS sequence"/>
</dbReference>
<dbReference type="Pfam" id="PF00169">
    <property type="entry name" value="PH"/>
    <property type="match status" value="1"/>
</dbReference>
<dbReference type="InterPro" id="IPR056747">
    <property type="entry name" value="VPS13-like_M"/>
</dbReference>
<keyword evidence="1" id="KW-0813">Transport</keyword>
<feature type="compositionally biased region" description="Basic and acidic residues" evidence="2">
    <location>
        <begin position="1216"/>
        <end position="1225"/>
    </location>
</feature>
<feature type="region of interest" description="Disordered" evidence="2">
    <location>
        <begin position="421"/>
        <end position="451"/>
    </location>
</feature>
<sequence>MLEDQVAYLLQRYLGNYVRGLSKEALKISVWQGDVELTNMQLKPEALNALKLPVKVKAGFLGSVKLKVPWSRLGQEPVVVHLDRIFLLAEPATSVEGSSEDAIQDAKKTRIRETELKLLETRQKVNAEMNKSWLGSIINTVIGNLKLSISNIHIRYEDLESNPGHPFAAGVTLDKLSAITVDDNGKETFITGGALDQIQKSAELERLAIYWDSDINPWYLEKPWEDLPPAEWAQVFKLGTKDGKPAASDILKHSYILQPVSGNASYLKDRPNMSGKSSQPVQRVTINLDDVTLCLSKNGYGDLLKLADNFTAFNQRLKSAHYRPLLSVKADPKSWWKYVFRVVSDQEKKGSGKLSWEHVLRNARLRKKYISLYAASLKSDLDRAVVDDNKDIEELDRELDIEVILQWRMLAHKFVEQSMDSGNKNKQKAKKSWWPFGRTNQPEKDGNEPGVLTEEDWERLNNIIGFKDGDAKQSSNPESGDLPYILLKLHMRHNASKLIGFQECLADLSCDNLDCCVKLYSEAKVFDIKLGSYRLLSPNGLLAESESASDSLVGVFSYKPPDADVDWSMVAKASPCYVTYLKDSIDQIINFFQNNAAVSQTLARETVSAVQMTFDEVKRTATRQVNRALKERTRFFLDFDIAAPKITIPTEFCPDSVHPTKLLLDLGKLVIRSQDDAEFTSPDKRNIYSQFDLVLRDVSAFLVDGDYHWSQAFLDRNDVVSNHNFISFLPVIDKCGVFLKLQQIRSPVASFPSTRLSVRLPSMGLHFSPSRYHRLMQVAKIFQGEDANRTDVVRPWDQSDLEGWLYHLTWKGVGGREAVWQRRYFCIVGPFLYELESPGSRNYKNYFSLRGKQLLQMPAESVGEVEHVLALCDAERSSSKVVEDANALILRCDSENSSKTWRGYIQGAIYRVSGTAPIAGLMETSSDSDDSELGNNDLADLSRTEKLFFTGVLDELKISLSYTSQRDQSFMKLLLSEERRLLEFRAIGGQVEVSIIANDVFIGTVLKALEIEDLICSKGTSQTCYLTRSFIRNEETPFSLGDREIATRSSNDVNKYDGDDEFFEAFDSLNDSVGSPLSPADGLEHMSSRITSSPSSMLKTPSFDRVPGLLPSDTQLDADQMGVTAALDSFVKSQIIIFDQNSTLYANVDKQVVVTLSTLSFFCRRPTILAILEFVNAINTQDDSCESFSDSSSSAPAPRDTSLSDSSSTAHAPLDASKEVVDDSLPHPSVPRVEPVIKSLLGKGKSRVIFDLVLNMTRAEIILMKENGSKLATLSQNNFLTNIKVYPSSFSIKASLGNLRISDDSLLSSHMYFWACDMRNPGGSSFVELVFCSFNREDEDYEGYEYSLLGQLSEVRIVLLNRFVQEVISYFMGLVPSNSKDVIKVNVQAANSEKWFTRGEIEGSPAVKLDLSLNKPIILMPQRTDSKDYLKLDVVQIAVKNTSKWIGGSENEVKALHVDILEVLFEDINLNVGSGSELGESIIQDVKGVSIIIQRTLRDLLHEIPSVEVSIKVEALKAALSNKEYEIIMECALENISETPNIEPPTKDEGLSHSVDVSEDAGASNSNPAKSETENREKTWVATKISVDIDLVELSIHYGITRDAPLATLQISGVWILYKSNTVGEGFFSATLKDLTVVDDREGTAQELRLAIGKPDMIGYQPSESPSGSLNNNTVEATPLLDSTREFVPAMLIVDARFREKTTYIVLCIQRPQLLVALDFLLAIVEFFVPTVRGSLSHEEDPNSSQFVDALILDGATFCQPCAEFSISPQKPLIVDDERFDIFTYDGKGGILYLKDRQGLDLSSPSREALVYVGNGKKLQFTNVTIKSGQYLDSCINLGSNSSYSANEIDNVILEEEKGSPSLNSSGKITTSAASQNTVSGSSIELTFELQA</sequence>
<dbReference type="OrthoDB" id="428159at2759"/>
<dbReference type="PANTHER" id="PTHR45523:SF3">
    <property type="entry name" value="VACUOLAR PROTEIN SORTING-ASSOCIATED PROTEIN 13A"/>
    <property type="match status" value="1"/>
</dbReference>
<feature type="compositionally biased region" description="Polar residues" evidence="2">
    <location>
        <begin position="1201"/>
        <end position="1210"/>
    </location>
</feature>
<accession>A0A2Z7ABZ1</accession>
<feature type="region of interest" description="Disordered" evidence="2">
    <location>
        <begin position="1538"/>
        <end position="1577"/>
    </location>
</feature>
<dbReference type="EMBL" id="KV019049">
    <property type="protein sequence ID" value="KZV16485.1"/>
    <property type="molecule type" value="Genomic_DNA"/>
</dbReference>
<evidence type="ECO:0000256" key="1">
    <source>
        <dbReference type="ARBA" id="ARBA00022448"/>
    </source>
</evidence>
<dbReference type="Pfam" id="PF25033">
    <property type="entry name" value="VPS13_M"/>
    <property type="match status" value="1"/>
</dbReference>
<name>A0A2Z7ABZ1_9LAMI</name>
<organism evidence="4 5">
    <name type="scientific">Dorcoceras hygrometricum</name>
    <dbReference type="NCBI Taxonomy" id="472368"/>
    <lineage>
        <taxon>Eukaryota</taxon>
        <taxon>Viridiplantae</taxon>
        <taxon>Streptophyta</taxon>
        <taxon>Embryophyta</taxon>
        <taxon>Tracheophyta</taxon>
        <taxon>Spermatophyta</taxon>
        <taxon>Magnoliopsida</taxon>
        <taxon>eudicotyledons</taxon>
        <taxon>Gunneridae</taxon>
        <taxon>Pentapetalae</taxon>
        <taxon>asterids</taxon>
        <taxon>lamiids</taxon>
        <taxon>Lamiales</taxon>
        <taxon>Gesneriaceae</taxon>
        <taxon>Didymocarpoideae</taxon>
        <taxon>Trichosporeae</taxon>
        <taxon>Loxocarpinae</taxon>
        <taxon>Dorcoceras</taxon>
    </lineage>
</organism>
<dbReference type="SUPFAM" id="SSF50729">
    <property type="entry name" value="PH domain-like"/>
    <property type="match status" value="1"/>
</dbReference>
<dbReference type="Gene3D" id="2.30.29.30">
    <property type="entry name" value="Pleckstrin-homology domain (PH domain)/Phosphotyrosine-binding domain (PTB)"/>
    <property type="match status" value="1"/>
</dbReference>
<proteinExistence type="predicted"/>
<dbReference type="Pfam" id="PF12624">
    <property type="entry name" value="VPS13_N"/>
    <property type="match status" value="1"/>
</dbReference>
<evidence type="ECO:0000313" key="4">
    <source>
        <dbReference type="EMBL" id="KZV16485.1"/>
    </source>
</evidence>
<reference evidence="4 5" key="1">
    <citation type="journal article" date="2015" name="Proc. Natl. Acad. Sci. U.S.A.">
        <title>The resurrection genome of Boea hygrometrica: A blueprint for survival of dehydration.</title>
        <authorList>
            <person name="Xiao L."/>
            <person name="Yang G."/>
            <person name="Zhang L."/>
            <person name="Yang X."/>
            <person name="Zhao S."/>
            <person name="Ji Z."/>
            <person name="Zhou Q."/>
            <person name="Hu M."/>
            <person name="Wang Y."/>
            <person name="Chen M."/>
            <person name="Xu Y."/>
            <person name="Jin H."/>
            <person name="Xiao X."/>
            <person name="Hu G."/>
            <person name="Bao F."/>
            <person name="Hu Y."/>
            <person name="Wan P."/>
            <person name="Li L."/>
            <person name="Deng X."/>
            <person name="Kuang T."/>
            <person name="Xiang C."/>
            <person name="Zhu J.K."/>
            <person name="Oliver M.J."/>
            <person name="He Y."/>
        </authorList>
    </citation>
    <scope>NUCLEOTIDE SEQUENCE [LARGE SCALE GENOMIC DNA]</scope>
    <source>
        <strain evidence="5">cv. XS01</strain>
    </source>
</reference>
<dbReference type="InterPro" id="IPR001849">
    <property type="entry name" value="PH_domain"/>
</dbReference>